<feature type="compositionally biased region" description="Pro residues" evidence="1">
    <location>
        <begin position="92"/>
        <end position="104"/>
    </location>
</feature>
<comment type="caution">
    <text evidence="2">The sequence shown here is derived from an EMBL/GenBank/DDBJ whole genome shotgun (WGS) entry which is preliminary data.</text>
</comment>
<feature type="compositionally biased region" description="Basic and acidic residues" evidence="1">
    <location>
        <begin position="53"/>
        <end position="70"/>
    </location>
</feature>
<feature type="compositionally biased region" description="Basic and acidic residues" evidence="1">
    <location>
        <begin position="1"/>
        <end position="40"/>
    </location>
</feature>
<dbReference type="EMBL" id="JAAFZH010000026">
    <property type="protein sequence ID" value="NDU99242.1"/>
    <property type="molecule type" value="Genomic_DNA"/>
</dbReference>
<evidence type="ECO:0000313" key="2">
    <source>
        <dbReference type="EMBL" id="NDU99242.1"/>
    </source>
</evidence>
<name>A0A6L9LIL4_9BACT</name>
<protein>
    <submittedName>
        <fullName evidence="2">Uncharacterized protein</fullName>
    </submittedName>
</protein>
<feature type="compositionally biased region" description="Basic and acidic residues" evidence="1">
    <location>
        <begin position="77"/>
        <end position="90"/>
    </location>
</feature>
<sequence length="104" mass="11633">MSNDKTPEEPSTRWRDKVKNSKPTFEDHNKHGLGKSKSDLKPASTAPPVDNKQAPKVEAKPKEHTARVEPPKTPVAKVEKKPEKFVERVKPKTPPTTPPKGPRK</sequence>
<proteinExistence type="predicted"/>
<organism evidence="2 3">
    <name type="scientific">Spirosoma terrae</name>
    <dbReference type="NCBI Taxonomy" id="1968276"/>
    <lineage>
        <taxon>Bacteria</taxon>
        <taxon>Pseudomonadati</taxon>
        <taxon>Bacteroidota</taxon>
        <taxon>Cytophagia</taxon>
        <taxon>Cytophagales</taxon>
        <taxon>Cytophagaceae</taxon>
        <taxon>Spirosoma</taxon>
    </lineage>
</organism>
<dbReference type="Proteomes" id="UP000474175">
    <property type="component" value="Unassembled WGS sequence"/>
</dbReference>
<reference evidence="2 3" key="1">
    <citation type="submission" date="2020-02" db="EMBL/GenBank/DDBJ databases">
        <title>Draft genome sequence of two Spirosoma agri KCTC 52727 and Spirosoma terrae KCTC 52035.</title>
        <authorList>
            <person name="Rojas J."/>
            <person name="Ambika Manirajan B."/>
            <person name="Suarez C."/>
            <person name="Ratering S."/>
            <person name="Schnell S."/>
        </authorList>
    </citation>
    <scope>NUCLEOTIDE SEQUENCE [LARGE SCALE GENOMIC DNA]</scope>
    <source>
        <strain evidence="2 3">KCTC 52035</strain>
    </source>
</reference>
<dbReference type="RefSeq" id="WP_163955375.1">
    <property type="nucleotide sequence ID" value="NZ_JAAFZH010000026.1"/>
</dbReference>
<evidence type="ECO:0000256" key="1">
    <source>
        <dbReference type="SAM" id="MobiDB-lite"/>
    </source>
</evidence>
<feature type="region of interest" description="Disordered" evidence="1">
    <location>
        <begin position="1"/>
        <end position="104"/>
    </location>
</feature>
<keyword evidence="3" id="KW-1185">Reference proteome</keyword>
<accession>A0A6L9LIL4</accession>
<evidence type="ECO:0000313" key="3">
    <source>
        <dbReference type="Proteomes" id="UP000474175"/>
    </source>
</evidence>
<gene>
    <name evidence="2" type="ORF">GK108_30465</name>
</gene>
<dbReference type="AlphaFoldDB" id="A0A6L9LIL4"/>